<keyword evidence="2" id="KW-1185">Reference proteome</keyword>
<dbReference type="InterPro" id="IPR011989">
    <property type="entry name" value="ARM-like"/>
</dbReference>
<sequence length="72" mass="7864">MGMELAARHCFVLMAVSGAEIVQLDKDNLLDQCLDALYEIRLLAKNNPEKRIKIAHAGAIKPLISLISSSDS</sequence>
<protein>
    <submittedName>
        <fullName evidence="1">Uncharacterized protein</fullName>
    </submittedName>
</protein>
<name>A0A5J5BLH3_9ASTE</name>
<evidence type="ECO:0000313" key="2">
    <source>
        <dbReference type="Proteomes" id="UP000325577"/>
    </source>
</evidence>
<dbReference type="AlphaFoldDB" id="A0A5J5BLH3"/>
<dbReference type="OrthoDB" id="7537227at2759"/>
<organism evidence="1 2">
    <name type="scientific">Nyssa sinensis</name>
    <dbReference type="NCBI Taxonomy" id="561372"/>
    <lineage>
        <taxon>Eukaryota</taxon>
        <taxon>Viridiplantae</taxon>
        <taxon>Streptophyta</taxon>
        <taxon>Embryophyta</taxon>
        <taxon>Tracheophyta</taxon>
        <taxon>Spermatophyta</taxon>
        <taxon>Magnoliopsida</taxon>
        <taxon>eudicotyledons</taxon>
        <taxon>Gunneridae</taxon>
        <taxon>Pentapetalae</taxon>
        <taxon>asterids</taxon>
        <taxon>Cornales</taxon>
        <taxon>Nyssaceae</taxon>
        <taxon>Nyssa</taxon>
    </lineage>
</organism>
<evidence type="ECO:0000313" key="1">
    <source>
        <dbReference type="EMBL" id="KAA8542542.1"/>
    </source>
</evidence>
<dbReference type="Gene3D" id="1.25.10.10">
    <property type="entry name" value="Leucine-rich Repeat Variant"/>
    <property type="match status" value="1"/>
</dbReference>
<dbReference type="EMBL" id="CM018035">
    <property type="protein sequence ID" value="KAA8542542.1"/>
    <property type="molecule type" value="Genomic_DNA"/>
</dbReference>
<accession>A0A5J5BLH3</accession>
<dbReference type="Proteomes" id="UP000325577">
    <property type="component" value="Linkage Group LG12"/>
</dbReference>
<gene>
    <name evidence="1" type="ORF">F0562_023694</name>
</gene>
<reference evidence="1 2" key="1">
    <citation type="submission" date="2019-09" db="EMBL/GenBank/DDBJ databases">
        <title>A chromosome-level genome assembly of the Chinese tupelo Nyssa sinensis.</title>
        <authorList>
            <person name="Yang X."/>
            <person name="Kang M."/>
            <person name="Yang Y."/>
            <person name="Xiong H."/>
            <person name="Wang M."/>
            <person name="Zhang Z."/>
            <person name="Wang Z."/>
            <person name="Wu H."/>
            <person name="Ma T."/>
            <person name="Liu J."/>
            <person name="Xi Z."/>
        </authorList>
    </citation>
    <scope>NUCLEOTIDE SEQUENCE [LARGE SCALE GENOMIC DNA]</scope>
    <source>
        <strain evidence="1">J267</strain>
        <tissue evidence="1">Leaf</tissue>
    </source>
</reference>
<proteinExistence type="predicted"/>